<keyword evidence="1" id="KW-1133">Transmembrane helix</keyword>
<evidence type="ECO:0000313" key="2">
    <source>
        <dbReference type="EMBL" id="KOG88955.1"/>
    </source>
</evidence>
<accession>A0ABR5J6C5</accession>
<feature type="non-terminal residue" evidence="2">
    <location>
        <position position="311"/>
    </location>
</feature>
<dbReference type="NCBIfam" id="TIGR03919">
    <property type="entry name" value="T7SS_EccB"/>
    <property type="match status" value="1"/>
</dbReference>
<dbReference type="InterPro" id="IPR044857">
    <property type="entry name" value="T7SS_EccB_R1"/>
</dbReference>
<dbReference type="Proteomes" id="UP000037020">
    <property type="component" value="Unassembled WGS sequence"/>
</dbReference>
<organism evidence="2 3">
    <name type="scientific">Streptomyces varsoviensis</name>
    <dbReference type="NCBI Taxonomy" id="67373"/>
    <lineage>
        <taxon>Bacteria</taxon>
        <taxon>Bacillati</taxon>
        <taxon>Actinomycetota</taxon>
        <taxon>Actinomycetes</taxon>
        <taxon>Kitasatosporales</taxon>
        <taxon>Streptomycetaceae</taxon>
        <taxon>Streptomyces</taxon>
    </lineage>
</organism>
<dbReference type="EMBL" id="LGUT01001427">
    <property type="protein sequence ID" value="KOG88955.1"/>
    <property type="molecule type" value="Genomic_DNA"/>
</dbReference>
<sequence>MQSRRDQVQAHMFVMGRLSTGLFRDDPDAADPPHRRTTKGVVIGLVIGALVALVVTVYGVIVPGGADGWKKPGTLVVDEDTGARYISLDSVLHPVLNQTSAKLLAGDRMRLETLSSASIAKAPRGSTVGIVGAPDALPGPGALTRDPWSACAVLPPRKGSDPVPDAASSRLVLGVGLPVQGRPVTSDRATLVRAATGHDTYLLWHGTRMRLNTDHAAAQALGYGDTAAYPVPDGFLNALPAGPDIASPDVPDLGAKGPELAGRPTKVGQLFGAADGRRFLLRKEGLTPVTGLEFALLKGDPRTQHTAYDGG</sequence>
<keyword evidence="1" id="KW-0812">Transmembrane</keyword>
<dbReference type="PANTHER" id="PTHR40765">
    <property type="entry name" value="ESX-2 SECRETION SYSTEM ATPASE ECCB2"/>
    <property type="match status" value="1"/>
</dbReference>
<dbReference type="Pfam" id="PF05108">
    <property type="entry name" value="T7SS_ESX1_EccB"/>
    <property type="match status" value="1"/>
</dbReference>
<protein>
    <recommendedName>
        <fullName evidence="4">Type VII secretion protein EccB</fullName>
    </recommendedName>
</protein>
<dbReference type="PANTHER" id="PTHR40765:SF2">
    <property type="entry name" value="ESX-2 SECRETION SYSTEM ATPASE ECCB2"/>
    <property type="match status" value="1"/>
</dbReference>
<reference evidence="2 3" key="1">
    <citation type="submission" date="2015-07" db="EMBL/GenBank/DDBJ databases">
        <authorList>
            <person name="Ju K.-S."/>
            <person name="Doroghazi J.R."/>
            <person name="Metcalf W.W."/>
        </authorList>
    </citation>
    <scope>NUCLEOTIDE SEQUENCE [LARGE SCALE GENOMIC DNA]</scope>
    <source>
        <strain evidence="2 3">NRRL B-3589</strain>
    </source>
</reference>
<evidence type="ECO:0000313" key="3">
    <source>
        <dbReference type="Proteomes" id="UP000037020"/>
    </source>
</evidence>
<evidence type="ECO:0008006" key="4">
    <source>
        <dbReference type="Google" id="ProtNLM"/>
    </source>
</evidence>
<gene>
    <name evidence="2" type="ORF">ADK38_16910</name>
</gene>
<proteinExistence type="predicted"/>
<dbReference type="InterPro" id="IPR007795">
    <property type="entry name" value="T7SS_EccB"/>
</dbReference>
<comment type="caution">
    <text evidence="2">The sequence shown here is derived from an EMBL/GenBank/DDBJ whole genome shotgun (WGS) entry which is preliminary data.</text>
</comment>
<dbReference type="Gene3D" id="3.30.2390.20">
    <property type="entry name" value="Type VII secretion system EccB, repeat 1 domain"/>
    <property type="match status" value="1"/>
</dbReference>
<evidence type="ECO:0000256" key="1">
    <source>
        <dbReference type="SAM" id="Phobius"/>
    </source>
</evidence>
<keyword evidence="3" id="KW-1185">Reference proteome</keyword>
<keyword evidence="1" id="KW-0472">Membrane</keyword>
<name>A0ABR5J6C5_9ACTN</name>
<feature type="transmembrane region" description="Helical" evidence="1">
    <location>
        <begin position="41"/>
        <end position="61"/>
    </location>
</feature>